<proteinExistence type="inferred from homology"/>
<dbReference type="NCBIfam" id="NF008201">
    <property type="entry name" value="PRK10958.1"/>
    <property type="match status" value="1"/>
</dbReference>
<dbReference type="HOGENOM" id="CLU_079569_3_1_11"/>
<keyword evidence="5 7" id="KW-1133">Transmembrane helix</keyword>
<evidence type="ECO:0000313" key="9">
    <source>
        <dbReference type="Proteomes" id="UP000027986"/>
    </source>
</evidence>
<evidence type="ECO:0000256" key="6">
    <source>
        <dbReference type="ARBA" id="ARBA00023136"/>
    </source>
</evidence>
<comment type="similarity">
    <text evidence="2">Belongs to the Rht family.</text>
</comment>
<dbReference type="GO" id="GO:0015820">
    <property type="term" value="P:L-leucine transport"/>
    <property type="evidence" value="ECO:0007669"/>
    <property type="project" value="TreeGrafter"/>
</dbReference>
<evidence type="ECO:0000256" key="3">
    <source>
        <dbReference type="ARBA" id="ARBA00022475"/>
    </source>
</evidence>
<gene>
    <name evidence="8" type="ORF">HX89_13345</name>
</gene>
<dbReference type="KEGG" id="dni:HX89_13345"/>
<dbReference type="PANTHER" id="PTHR30086:SF15">
    <property type="entry name" value="LEUCINE EFFLUX PROTEIN"/>
    <property type="match status" value="1"/>
</dbReference>
<evidence type="ECO:0008006" key="10">
    <source>
        <dbReference type="Google" id="ProtNLM"/>
    </source>
</evidence>
<name>A0A075JNN6_9MICO</name>
<dbReference type="Pfam" id="PF01810">
    <property type="entry name" value="LysE"/>
    <property type="match status" value="1"/>
</dbReference>
<evidence type="ECO:0000256" key="1">
    <source>
        <dbReference type="ARBA" id="ARBA00004651"/>
    </source>
</evidence>
<evidence type="ECO:0000256" key="2">
    <source>
        <dbReference type="ARBA" id="ARBA00007928"/>
    </source>
</evidence>
<dbReference type="eggNOG" id="COG1280">
    <property type="taxonomic scope" value="Bacteria"/>
</dbReference>
<keyword evidence="6 7" id="KW-0472">Membrane</keyword>
<evidence type="ECO:0000256" key="5">
    <source>
        <dbReference type="ARBA" id="ARBA00022989"/>
    </source>
</evidence>
<dbReference type="PANTHER" id="PTHR30086">
    <property type="entry name" value="ARGININE EXPORTER PROTEIN ARGO"/>
    <property type="match status" value="1"/>
</dbReference>
<keyword evidence="3" id="KW-1003">Cell membrane</keyword>
<feature type="transmembrane region" description="Helical" evidence="7">
    <location>
        <begin position="70"/>
        <end position="91"/>
    </location>
</feature>
<dbReference type="InterPro" id="IPR001123">
    <property type="entry name" value="LeuE-type"/>
</dbReference>
<evidence type="ECO:0000256" key="7">
    <source>
        <dbReference type="SAM" id="Phobius"/>
    </source>
</evidence>
<accession>A0A075JNN6</accession>
<dbReference type="PIRSF" id="PIRSF006324">
    <property type="entry name" value="LeuE"/>
    <property type="match status" value="1"/>
</dbReference>
<protein>
    <recommendedName>
        <fullName evidence="10">Leucine efflux protein LeuE</fullName>
    </recommendedName>
</protein>
<evidence type="ECO:0000313" key="8">
    <source>
        <dbReference type="EMBL" id="AIF41743.1"/>
    </source>
</evidence>
<sequence>MTFAQLAQFSLGAVLIILLPGPNSLFVATSAAQVSRRAGWQAAAGVFISDSILMIAAVAGAGTLLTGGSLFFRALTLIGGAYLAYLGFGLLRRGVQLLREHRALTRAEATDDSLNPIDTGAGPDDAGTATSPFRRSIATGMLNPKSILFFAAFFVQFVTPGDPHLWVNFGVLAVIMQIISLTYLAAVIAISSRLGHRVAGRPRVVAGAHLAAGTAFCLFAVKLATASF</sequence>
<feature type="transmembrane region" description="Helical" evidence="7">
    <location>
        <begin position="142"/>
        <end position="159"/>
    </location>
</feature>
<comment type="subcellular location">
    <subcellularLocation>
        <location evidence="1">Cell membrane</location>
        <topology evidence="1">Multi-pass membrane protein</topology>
    </subcellularLocation>
</comment>
<feature type="transmembrane region" description="Helical" evidence="7">
    <location>
        <begin position="165"/>
        <end position="192"/>
    </location>
</feature>
<reference evidence="8 9" key="1">
    <citation type="submission" date="2014-07" db="EMBL/GenBank/DDBJ databases">
        <title>Genome Sequencing of Dermacoccus nishinomiyaensis.</title>
        <authorList>
            <person name="Hong K.W."/>
            <person name="Chan K.G."/>
        </authorList>
    </citation>
    <scope>NUCLEOTIDE SEQUENCE [LARGE SCALE GENOMIC DNA]</scope>
    <source>
        <strain evidence="8 9">M25</strain>
    </source>
</reference>
<dbReference type="GO" id="GO:0015190">
    <property type="term" value="F:L-leucine transmembrane transporter activity"/>
    <property type="evidence" value="ECO:0007669"/>
    <property type="project" value="TreeGrafter"/>
</dbReference>
<organism evidence="8 9">
    <name type="scientific">Dermacoccus nishinomiyaensis</name>
    <dbReference type="NCBI Taxonomy" id="1274"/>
    <lineage>
        <taxon>Bacteria</taxon>
        <taxon>Bacillati</taxon>
        <taxon>Actinomycetota</taxon>
        <taxon>Actinomycetes</taxon>
        <taxon>Micrococcales</taxon>
        <taxon>Dermacoccaceae</taxon>
        <taxon>Dermacoccus</taxon>
    </lineage>
</organism>
<dbReference type="Proteomes" id="UP000027986">
    <property type="component" value="Chromosome"/>
</dbReference>
<feature type="transmembrane region" description="Helical" evidence="7">
    <location>
        <begin position="40"/>
        <end position="64"/>
    </location>
</feature>
<evidence type="ECO:0000256" key="4">
    <source>
        <dbReference type="ARBA" id="ARBA00022692"/>
    </source>
</evidence>
<feature type="transmembrane region" description="Helical" evidence="7">
    <location>
        <begin position="6"/>
        <end position="28"/>
    </location>
</feature>
<keyword evidence="4 7" id="KW-0812">Transmembrane</keyword>
<dbReference type="AlphaFoldDB" id="A0A075JNN6"/>
<dbReference type="EMBL" id="CP008889">
    <property type="protein sequence ID" value="AIF41743.1"/>
    <property type="molecule type" value="Genomic_DNA"/>
</dbReference>
<keyword evidence="9" id="KW-1185">Reference proteome</keyword>
<feature type="transmembrane region" description="Helical" evidence="7">
    <location>
        <begin position="204"/>
        <end position="225"/>
    </location>
</feature>
<dbReference type="GO" id="GO:0005886">
    <property type="term" value="C:plasma membrane"/>
    <property type="evidence" value="ECO:0007669"/>
    <property type="project" value="UniProtKB-SubCell"/>
</dbReference>